<dbReference type="SUPFAM" id="SSF53474">
    <property type="entry name" value="alpha/beta-Hydrolases"/>
    <property type="match status" value="1"/>
</dbReference>
<dbReference type="InterPro" id="IPR029058">
    <property type="entry name" value="AB_hydrolase_fold"/>
</dbReference>
<dbReference type="InterPro" id="IPR050266">
    <property type="entry name" value="AB_hydrolase_sf"/>
</dbReference>
<comment type="caution">
    <text evidence="2">The sequence shown here is derived from an EMBL/GenBank/DDBJ whole genome shotgun (WGS) entry which is preliminary data.</text>
</comment>
<dbReference type="GO" id="GO:0016787">
    <property type="term" value="F:hydrolase activity"/>
    <property type="evidence" value="ECO:0007669"/>
    <property type="project" value="UniProtKB-KW"/>
</dbReference>
<organism evidence="2 3">
    <name type="scientific">Luedemannella helvata</name>
    <dbReference type="NCBI Taxonomy" id="349315"/>
    <lineage>
        <taxon>Bacteria</taxon>
        <taxon>Bacillati</taxon>
        <taxon>Actinomycetota</taxon>
        <taxon>Actinomycetes</taxon>
        <taxon>Micromonosporales</taxon>
        <taxon>Micromonosporaceae</taxon>
        <taxon>Luedemannella</taxon>
    </lineage>
</organism>
<name>A0ABN2L4H0_9ACTN</name>
<proteinExistence type="predicted"/>
<dbReference type="PRINTS" id="PR00111">
    <property type="entry name" value="ABHYDROLASE"/>
</dbReference>
<gene>
    <name evidence="2" type="ORF">GCM10009681_51840</name>
</gene>
<feature type="domain" description="AB hydrolase-1" evidence="1">
    <location>
        <begin position="45"/>
        <end position="293"/>
    </location>
</feature>
<dbReference type="InterPro" id="IPR000073">
    <property type="entry name" value="AB_hydrolase_1"/>
</dbReference>
<evidence type="ECO:0000313" key="2">
    <source>
        <dbReference type="EMBL" id="GAA1773953.1"/>
    </source>
</evidence>
<dbReference type="Proteomes" id="UP001500655">
    <property type="component" value="Unassembled WGS sequence"/>
</dbReference>
<reference evidence="2 3" key="1">
    <citation type="journal article" date="2019" name="Int. J. Syst. Evol. Microbiol.">
        <title>The Global Catalogue of Microorganisms (GCM) 10K type strain sequencing project: providing services to taxonomists for standard genome sequencing and annotation.</title>
        <authorList>
            <consortium name="The Broad Institute Genomics Platform"/>
            <consortium name="The Broad Institute Genome Sequencing Center for Infectious Disease"/>
            <person name="Wu L."/>
            <person name="Ma J."/>
        </authorList>
    </citation>
    <scope>NUCLEOTIDE SEQUENCE [LARGE SCALE GENOMIC DNA]</scope>
    <source>
        <strain evidence="2 3">JCM 13249</strain>
    </source>
</reference>
<dbReference type="Gene3D" id="3.40.50.1820">
    <property type="entry name" value="alpha/beta hydrolase"/>
    <property type="match status" value="1"/>
</dbReference>
<dbReference type="EMBL" id="BAAALS010000037">
    <property type="protein sequence ID" value="GAA1773953.1"/>
    <property type="molecule type" value="Genomic_DNA"/>
</dbReference>
<dbReference type="PANTHER" id="PTHR43798">
    <property type="entry name" value="MONOACYLGLYCEROL LIPASE"/>
    <property type="match status" value="1"/>
</dbReference>
<keyword evidence="2" id="KW-0378">Hydrolase</keyword>
<accession>A0ABN2L4H0</accession>
<evidence type="ECO:0000313" key="3">
    <source>
        <dbReference type="Proteomes" id="UP001500655"/>
    </source>
</evidence>
<sequence>MVPEETLPAMTGVTAPWPGRREVVDGQGVYVRRTPATVPDAPPALYVHGLGGSSLNWTDLAHLLADRVDGEAIDLPGFGRSDPTDSYTVAALANRVIRWIEHSGRGPVHLFGNSLGGAICVRVAGLRPDLVRTLTLISPAMPFLDPRRSVHGRLLPLLVLPRADRLAARRLAGVSPDELVRQVVEACYADPAAMPEQRWLEAVEEVRVRYDLPWYYDAYLRTLRGLVGSFVRAYLPGEASMWRIATRITAPTLVITGRQDRLVDVRVSPQVARVIPDSRLLVLDKVGHVAQMEVPRTVARAVRGLLDEPATAAGGPVGVGAVSAGRWVSAGVVSAATARARRVWGRPWRLSPGRNLPGMAP</sequence>
<evidence type="ECO:0000259" key="1">
    <source>
        <dbReference type="Pfam" id="PF00561"/>
    </source>
</evidence>
<keyword evidence="3" id="KW-1185">Reference proteome</keyword>
<dbReference type="PANTHER" id="PTHR43798:SF33">
    <property type="entry name" value="HYDROLASE, PUTATIVE (AFU_ORTHOLOGUE AFUA_2G14860)-RELATED"/>
    <property type="match status" value="1"/>
</dbReference>
<dbReference type="Pfam" id="PF00561">
    <property type="entry name" value="Abhydrolase_1"/>
    <property type="match status" value="1"/>
</dbReference>
<protein>
    <submittedName>
        <fullName evidence="2">Alpha/beta fold hydrolase</fullName>
    </submittedName>
</protein>